<dbReference type="InterPro" id="IPR016047">
    <property type="entry name" value="M23ase_b-sheet_dom"/>
</dbReference>
<accession>A0A109QWK8</accession>
<dbReference type="EMBL" id="CP014145">
    <property type="protein sequence ID" value="AMB58234.1"/>
    <property type="molecule type" value="Genomic_DNA"/>
</dbReference>
<dbReference type="Proteomes" id="UP000058305">
    <property type="component" value="Chromosome"/>
</dbReference>
<dbReference type="CDD" id="cd12797">
    <property type="entry name" value="M23_peptidase"/>
    <property type="match status" value="1"/>
</dbReference>
<dbReference type="AlphaFoldDB" id="A0A109QWK8"/>
<dbReference type="GO" id="GO:0004222">
    <property type="term" value="F:metalloendopeptidase activity"/>
    <property type="evidence" value="ECO:0007669"/>
    <property type="project" value="TreeGrafter"/>
</dbReference>
<dbReference type="Gene3D" id="2.70.70.10">
    <property type="entry name" value="Glucose Permease (Domain IIA)"/>
    <property type="match status" value="1"/>
</dbReference>
<dbReference type="PANTHER" id="PTHR21666">
    <property type="entry name" value="PEPTIDASE-RELATED"/>
    <property type="match status" value="1"/>
</dbReference>
<gene>
    <name evidence="2" type="ORF">AWU67_04525</name>
</gene>
<dbReference type="PANTHER" id="PTHR21666:SF270">
    <property type="entry name" value="MUREIN HYDROLASE ACTIVATOR ENVC"/>
    <property type="match status" value="1"/>
</dbReference>
<reference evidence="2 3" key="1">
    <citation type="journal article" date="2016" name="J. Biotechnol.">
        <title>First complete genome sequence of a species in the genus Microterricola, an extremophilic cold active enzyme producing bacterial strain ERGS5:02 isolated from Sikkim Himalaya.</title>
        <authorList>
            <person name="Himanshu"/>
            <person name="Swarnkar M.K."/>
            <person name="Singh D."/>
            <person name="Kumar R."/>
        </authorList>
    </citation>
    <scope>NUCLEOTIDE SEQUENCE [LARGE SCALE GENOMIC DNA]</scope>
    <source>
        <strain evidence="2 3">ERGS5:02</strain>
    </source>
</reference>
<evidence type="ECO:0000313" key="3">
    <source>
        <dbReference type="Proteomes" id="UP000058305"/>
    </source>
</evidence>
<dbReference type="KEGG" id="mvd:AWU67_04525"/>
<dbReference type="OrthoDB" id="4990506at2"/>
<evidence type="ECO:0000259" key="1">
    <source>
        <dbReference type="Pfam" id="PF01551"/>
    </source>
</evidence>
<dbReference type="SUPFAM" id="SSF51261">
    <property type="entry name" value="Duplicated hybrid motif"/>
    <property type="match status" value="1"/>
</dbReference>
<name>A0A109QWK8_9MICO</name>
<dbReference type="Pfam" id="PF01551">
    <property type="entry name" value="Peptidase_M23"/>
    <property type="match status" value="1"/>
</dbReference>
<proteinExistence type="predicted"/>
<sequence>MPTRLRPFPARRISSPYGWRCRPGSTTKSFHLGTDYQVPGGTAVRACEAGTVSDVRYDAASGHTITILHAGGWSTKYHHLRHEASVAVGQPVDAGQVIGYVGHTGTAAHGDHLHLEAWRNGRHADPETYFEEVDTP</sequence>
<feature type="domain" description="M23ase beta-sheet core" evidence="1">
    <location>
        <begin position="30"/>
        <end position="126"/>
    </location>
</feature>
<keyword evidence="3" id="KW-1185">Reference proteome</keyword>
<organism evidence="2 3">
    <name type="scientific">Microterricola viridarii</name>
    <dbReference type="NCBI Taxonomy" id="412690"/>
    <lineage>
        <taxon>Bacteria</taxon>
        <taxon>Bacillati</taxon>
        <taxon>Actinomycetota</taxon>
        <taxon>Actinomycetes</taxon>
        <taxon>Micrococcales</taxon>
        <taxon>Microbacteriaceae</taxon>
        <taxon>Microterricola</taxon>
    </lineage>
</organism>
<dbReference type="InterPro" id="IPR050570">
    <property type="entry name" value="Cell_wall_metabolism_enzyme"/>
</dbReference>
<protein>
    <recommendedName>
        <fullName evidence="1">M23ase beta-sheet core domain-containing protein</fullName>
    </recommendedName>
</protein>
<evidence type="ECO:0000313" key="2">
    <source>
        <dbReference type="EMBL" id="AMB58234.1"/>
    </source>
</evidence>
<dbReference type="InterPro" id="IPR011055">
    <property type="entry name" value="Dup_hybrid_motif"/>
</dbReference>
<reference evidence="3" key="2">
    <citation type="submission" date="2016-01" db="EMBL/GenBank/DDBJ databases">
        <title>First complete genome sequence of a species in the genus Microterricola, an extremophilic cold active enzyme producing strain ERGS5:02 isolated from Sikkim Himalaya.</title>
        <authorList>
            <person name="Kumar R."/>
            <person name="Singh D."/>
            <person name="Swarnkar M.K."/>
        </authorList>
    </citation>
    <scope>NUCLEOTIDE SEQUENCE [LARGE SCALE GENOMIC DNA]</scope>
    <source>
        <strain evidence="3">ERGS5:02</strain>
    </source>
</reference>
<dbReference type="RefSeq" id="WP_067226928.1">
    <property type="nucleotide sequence ID" value="NZ_CP014145.1"/>
</dbReference>